<keyword evidence="2" id="KW-0732">Signal</keyword>
<accession>A0AA96FA28</accession>
<organism evidence="4 5">
    <name type="scientific">Demequina capsici</name>
    <dbReference type="NCBI Taxonomy" id="3075620"/>
    <lineage>
        <taxon>Bacteria</taxon>
        <taxon>Bacillati</taxon>
        <taxon>Actinomycetota</taxon>
        <taxon>Actinomycetes</taxon>
        <taxon>Micrococcales</taxon>
        <taxon>Demequinaceae</taxon>
        <taxon>Demequina</taxon>
    </lineage>
</organism>
<dbReference type="EMBL" id="CP134879">
    <property type="protein sequence ID" value="WNM24911.1"/>
    <property type="molecule type" value="Genomic_DNA"/>
</dbReference>
<proteinExistence type="predicted"/>
<evidence type="ECO:0000259" key="3">
    <source>
        <dbReference type="Pfam" id="PF00188"/>
    </source>
</evidence>
<dbReference type="Proteomes" id="UP001304125">
    <property type="component" value="Chromosome"/>
</dbReference>
<dbReference type="SUPFAM" id="SSF55797">
    <property type="entry name" value="PR-1-like"/>
    <property type="match status" value="1"/>
</dbReference>
<dbReference type="CDD" id="cd05379">
    <property type="entry name" value="CAP_bacterial"/>
    <property type="match status" value="1"/>
</dbReference>
<dbReference type="Pfam" id="PF00188">
    <property type="entry name" value="CAP"/>
    <property type="match status" value="1"/>
</dbReference>
<dbReference type="RefSeq" id="WP_313499385.1">
    <property type="nucleotide sequence ID" value="NZ_CP134879.1"/>
</dbReference>
<keyword evidence="5" id="KW-1185">Reference proteome</keyword>
<feature type="signal peptide" evidence="2">
    <location>
        <begin position="1"/>
        <end position="32"/>
    </location>
</feature>
<dbReference type="PANTHER" id="PTHR31157:SF1">
    <property type="entry name" value="SCP DOMAIN-CONTAINING PROTEIN"/>
    <property type="match status" value="1"/>
</dbReference>
<feature type="domain" description="SCP" evidence="3">
    <location>
        <begin position="44"/>
        <end position="168"/>
    </location>
</feature>
<sequence>MLVRSRSRALLAVLVTVVTMGLALAQSPVAHAATTWDDPAQRIVDLTNQERASYNGAAALTRSASLDAVAQGWAEQLAANYAAALAKDPTAGVPLSHNPNTGTQIPSGWSAWGENVAWNKYYSDPVTQLANQWIASSGHHANMVSKSYNYIGVGYYKDKYGVSWGVQVFGGYSSSPDPSTSTSKTVTTTSVASDSGDSLTVRRSSTYYIKNELSGGEADEVVTYGRAGDTVLVGDWDGDGVDTLMVRRGNTFYVKNSLAGGNADKVFVYGRAGDVVLVGDWNGDGIDTLAVRRGNTYYLRNSLSGGDADTVLRYGRSTDTVLVGDWNGNGRDTLMVRRGSTYYVSNDLSGGNADAVVTYGRSTDTVLPGDWDGDGVDTLTVRRGSTYYIKNELAGGDADGVLTYGRSNDVVLPGNWDGE</sequence>
<evidence type="ECO:0000313" key="4">
    <source>
        <dbReference type="EMBL" id="WNM24911.1"/>
    </source>
</evidence>
<feature type="region of interest" description="Disordered" evidence="1">
    <location>
        <begin position="174"/>
        <end position="197"/>
    </location>
</feature>
<dbReference type="InterPro" id="IPR028994">
    <property type="entry name" value="Integrin_alpha_N"/>
</dbReference>
<dbReference type="AlphaFoldDB" id="A0AA96FA28"/>
<protein>
    <submittedName>
        <fullName evidence="4">CAP domain-containing protein</fullName>
    </submittedName>
</protein>
<evidence type="ECO:0000313" key="5">
    <source>
        <dbReference type="Proteomes" id="UP001304125"/>
    </source>
</evidence>
<feature type="chain" id="PRO_5041676794" evidence="2">
    <location>
        <begin position="33"/>
        <end position="419"/>
    </location>
</feature>
<dbReference type="Gene3D" id="3.40.33.10">
    <property type="entry name" value="CAP"/>
    <property type="match status" value="1"/>
</dbReference>
<evidence type="ECO:0000256" key="2">
    <source>
        <dbReference type="SAM" id="SignalP"/>
    </source>
</evidence>
<dbReference type="PANTHER" id="PTHR31157">
    <property type="entry name" value="SCP DOMAIN-CONTAINING PROTEIN"/>
    <property type="match status" value="1"/>
</dbReference>
<dbReference type="SUPFAM" id="SSF69318">
    <property type="entry name" value="Integrin alpha N-terminal domain"/>
    <property type="match status" value="1"/>
</dbReference>
<gene>
    <name evidence="4" type="ORF">RN606_01805</name>
</gene>
<dbReference type="InterPro" id="IPR035940">
    <property type="entry name" value="CAP_sf"/>
</dbReference>
<name>A0AA96FA28_9MICO</name>
<evidence type="ECO:0000256" key="1">
    <source>
        <dbReference type="SAM" id="MobiDB-lite"/>
    </source>
</evidence>
<reference evidence="4 5" key="1">
    <citation type="submission" date="2023-09" db="EMBL/GenBank/DDBJ databases">
        <title>Demequina sp. a novel bacteria isolated from Capsicum annuum.</title>
        <authorList>
            <person name="Humaira Z."/>
            <person name="Lee J."/>
            <person name="Cho D."/>
        </authorList>
    </citation>
    <scope>NUCLEOTIDE SEQUENCE [LARGE SCALE GENOMIC DNA]</scope>
    <source>
        <strain evidence="4 5">OYTSA14</strain>
    </source>
</reference>
<dbReference type="InterPro" id="IPR014044">
    <property type="entry name" value="CAP_dom"/>
</dbReference>